<dbReference type="Proteomes" id="UP000223777">
    <property type="component" value="Unassembled WGS sequence"/>
</dbReference>
<gene>
    <name evidence="1" type="ORF">CN984_12490</name>
</gene>
<reference evidence="1 2" key="1">
    <citation type="submission" date="2017-09" db="EMBL/GenBank/DDBJ databases">
        <title>Large-scale bioinformatics analysis of Bacillus genomes uncovers conserved roles of natural products in bacterial physiology.</title>
        <authorList>
            <consortium name="Agbiome Team Llc"/>
            <person name="Bleich R.M."/>
            <person name="Grubbs K.J."/>
            <person name="Santa Maria K.C."/>
            <person name="Allen S.E."/>
            <person name="Farag S."/>
            <person name="Shank E.A."/>
            <person name="Bowers A."/>
        </authorList>
    </citation>
    <scope>NUCLEOTIDE SEQUENCE [LARGE SCALE GENOMIC DNA]</scope>
    <source>
        <strain evidence="1 2">AFS050027</strain>
    </source>
</reference>
<dbReference type="AlphaFoldDB" id="A0A2A7FNU7"/>
<proteinExistence type="predicted"/>
<evidence type="ECO:0000313" key="1">
    <source>
        <dbReference type="EMBL" id="PGO29236.1"/>
    </source>
</evidence>
<evidence type="ECO:0000313" key="2">
    <source>
        <dbReference type="Proteomes" id="UP000223777"/>
    </source>
</evidence>
<protein>
    <submittedName>
        <fullName evidence="1">Uncharacterized protein</fullName>
    </submittedName>
</protein>
<comment type="caution">
    <text evidence="1">The sequence shown here is derived from an EMBL/GenBank/DDBJ whole genome shotgun (WGS) entry which is preliminary data.</text>
</comment>
<accession>A0A2A7FNU7</accession>
<sequence>MKDFALVATLFNQKKVLVEPNYNKKVCAYRYLSQFEVDNNTLEVNKNYIWMEKPISSTIEDGMTIVFVDIDSTPIVLQRM</sequence>
<organism evidence="1 2">
    <name type="scientific">Bacillus cereus</name>
    <dbReference type="NCBI Taxonomy" id="1396"/>
    <lineage>
        <taxon>Bacteria</taxon>
        <taxon>Bacillati</taxon>
        <taxon>Bacillota</taxon>
        <taxon>Bacilli</taxon>
        <taxon>Bacillales</taxon>
        <taxon>Bacillaceae</taxon>
        <taxon>Bacillus</taxon>
        <taxon>Bacillus cereus group</taxon>
    </lineage>
</organism>
<dbReference type="RefSeq" id="WP_097883518.1">
    <property type="nucleotide sequence ID" value="NZ_NUIL01000015.1"/>
</dbReference>
<dbReference type="EMBL" id="NUIL01000015">
    <property type="protein sequence ID" value="PGO29236.1"/>
    <property type="molecule type" value="Genomic_DNA"/>
</dbReference>
<name>A0A2A7FNU7_BACCE</name>